<sequence length="75" mass="8209">MRKVIQTVGFVIALMGVSGTIDYLAVQPVFGFLNVVNRLVIPRVDFLTGYELYANLSLAVLGVVVVVAAERIRRS</sequence>
<dbReference type="EMBL" id="JACCCC010000001">
    <property type="protein sequence ID" value="NYE50778.1"/>
    <property type="molecule type" value="Genomic_DNA"/>
</dbReference>
<keyword evidence="1" id="KW-1133">Transmembrane helix</keyword>
<keyword evidence="1" id="KW-0472">Membrane</keyword>
<comment type="caution">
    <text evidence="2">The sequence shown here is derived from an EMBL/GenBank/DDBJ whole genome shotgun (WGS) entry which is preliminary data.</text>
</comment>
<keyword evidence="1" id="KW-0812">Transmembrane</keyword>
<evidence type="ECO:0000256" key="1">
    <source>
        <dbReference type="SAM" id="Phobius"/>
    </source>
</evidence>
<keyword evidence="3" id="KW-1185">Reference proteome</keyword>
<reference evidence="2 3" key="1">
    <citation type="submission" date="2020-07" db="EMBL/GenBank/DDBJ databases">
        <title>Sequencing the genomes of 1000 actinobacteria strains.</title>
        <authorList>
            <person name="Klenk H.-P."/>
        </authorList>
    </citation>
    <scope>NUCLEOTIDE SEQUENCE [LARGE SCALE GENOMIC DNA]</scope>
    <source>
        <strain evidence="2 3">CXB654</strain>
    </source>
</reference>
<protein>
    <submittedName>
        <fullName evidence="2">Uncharacterized protein</fullName>
    </submittedName>
</protein>
<dbReference type="AlphaFoldDB" id="A0A852U3H7"/>
<organism evidence="2 3">
    <name type="scientific">Spinactinospora alkalitolerans</name>
    <dbReference type="NCBI Taxonomy" id="687207"/>
    <lineage>
        <taxon>Bacteria</taxon>
        <taxon>Bacillati</taxon>
        <taxon>Actinomycetota</taxon>
        <taxon>Actinomycetes</taxon>
        <taxon>Streptosporangiales</taxon>
        <taxon>Nocardiopsidaceae</taxon>
        <taxon>Spinactinospora</taxon>
    </lineage>
</organism>
<name>A0A852U3H7_9ACTN</name>
<proteinExistence type="predicted"/>
<feature type="transmembrane region" description="Helical" evidence="1">
    <location>
        <begin position="7"/>
        <end position="30"/>
    </location>
</feature>
<dbReference type="RefSeq" id="WP_179646203.1">
    <property type="nucleotide sequence ID" value="NZ_BAAAYY010000045.1"/>
</dbReference>
<feature type="transmembrane region" description="Helical" evidence="1">
    <location>
        <begin position="50"/>
        <end position="69"/>
    </location>
</feature>
<dbReference type="Proteomes" id="UP000589036">
    <property type="component" value="Unassembled WGS sequence"/>
</dbReference>
<accession>A0A852U3H7</accession>
<gene>
    <name evidence="2" type="ORF">HDA32_005898</name>
</gene>
<evidence type="ECO:0000313" key="2">
    <source>
        <dbReference type="EMBL" id="NYE50778.1"/>
    </source>
</evidence>
<evidence type="ECO:0000313" key="3">
    <source>
        <dbReference type="Proteomes" id="UP000589036"/>
    </source>
</evidence>